<accession>A0A173VVQ3</accession>
<gene>
    <name evidence="3" type="ORF">ERS852429_03704</name>
</gene>
<feature type="chain" id="PRO_5008014197" description="TonB-dependent receptor" evidence="2">
    <location>
        <begin position="24"/>
        <end position="841"/>
    </location>
</feature>
<feature type="compositionally biased region" description="Polar residues" evidence="1">
    <location>
        <begin position="270"/>
        <end position="287"/>
    </location>
</feature>
<dbReference type="Pfam" id="PF13715">
    <property type="entry name" value="CarbopepD_reg_2"/>
    <property type="match status" value="1"/>
</dbReference>
<evidence type="ECO:0000256" key="2">
    <source>
        <dbReference type="SAM" id="SignalP"/>
    </source>
</evidence>
<dbReference type="AlphaFoldDB" id="A0A173VVQ3"/>
<dbReference type="EMBL" id="CYXP01000010">
    <property type="protein sequence ID" value="CUN31291.1"/>
    <property type="molecule type" value="Genomic_DNA"/>
</dbReference>
<sequence length="841" mass="97044">MKRIILHIHTFCLLTLLSPAGLAAQSVIRGIVIDRESQLPVEAATVQLTRGNASLPINYTLSNNEGTFTLTQPKRTDSLLVSVSLLGYQTQQQAVHAGQTLRFEMEPQVFSLKEVEIRPGRVWGRQDTINYDVTRFLSPKDQSIKDVLRKLPGIDIDDLGKISYNGKEIRNFYVEGQDLTNGKYKQISENLRADAVQNIQVMENHQPIRVLQRKIKTEDVALNLKLRPEFRDRWLINAEGGLGASPFLWKGAADALQISRSSQSAYLYKGNNTGQDVSGEQNTLTESPESRLSEPKVPQFLLQPSFSAPLKKERWLFNHIHSLSANRLYKLNENTQLRINAGYIHDLRTQERGSETTYYQSEDTIHLTEQSDSRIRSDQANLNIGVENNSQERYLKNQFSATGDWQSSLSHITGNTISTGRTTLDQRIKTPNLNLRNNLRSLWSLDKYTLEVQSLLRYHSNAADLRLDNHPYPMSLRDFYTDNSFSFLKKSGSLTQRYTVGINGEISNIKKSLQTYLSPDYQWNTYKWTLSLSSPLRWTGYTGVGFSRISVNPSLSIIYKLNYAWRFTAHASYKERYGEMTDLYDRPYQTDYRNSVWNCGILPVYRQQLYSVYGEYKNTAREFFATVNLTHNREWYNRIYEQRIENGQVQRVSLPLSNHGSGYTVKSTLSKGFYELGLKTSFLVLLNISKAEQISGGQRLPYQYRLMLLEPKVIWTPNRHWETSYQTDIRYGGNKIGERTRLAPLWNVTQQVQLSYIFSPIEASLSVDHYHNDVNEDQSVNAVFADFSVSWKSGRWQITATATNLFDKRTYAYTRYASLESYTSWVRIRPREFQVAIRYRL</sequence>
<keyword evidence="2" id="KW-0732">Signal</keyword>
<evidence type="ECO:0000256" key="1">
    <source>
        <dbReference type="SAM" id="MobiDB-lite"/>
    </source>
</evidence>
<evidence type="ECO:0008006" key="5">
    <source>
        <dbReference type="Google" id="ProtNLM"/>
    </source>
</evidence>
<dbReference type="RefSeq" id="WP_044544611.1">
    <property type="nucleotide sequence ID" value="NZ_CDRH01000025.1"/>
</dbReference>
<proteinExistence type="predicted"/>
<dbReference type="Gene3D" id="2.60.40.1120">
    <property type="entry name" value="Carboxypeptidase-like, regulatory domain"/>
    <property type="match status" value="1"/>
</dbReference>
<protein>
    <recommendedName>
        <fullName evidence="5">TonB-dependent receptor</fullName>
    </recommendedName>
</protein>
<dbReference type="SUPFAM" id="SSF49464">
    <property type="entry name" value="Carboxypeptidase regulatory domain-like"/>
    <property type="match status" value="1"/>
</dbReference>
<feature type="region of interest" description="Disordered" evidence="1">
    <location>
        <begin position="270"/>
        <end position="292"/>
    </location>
</feature>
<reference evidence="3 4" key="1">
    <citation type="submission" date="2015-09" db="EMBL/GenBank/DDBJ databases">
        <authorList>
            <consortium name="Pathogen Informatics"/>
        </authorList>
    </citation>
    <scope>NUCLEOTIDE SEQUENCE [LARGE SCALE GENOMIC DNA]</scope>
    <source>
        <strain evidence="3 4">2789STDY5608872</strain>
    </source>
</reference>
<evidence type="ECO:0000313" key="4">
    <source>
        <dbReference type="Proteomes" id="UP000095591"/>
    </source>
</evidence>
<dbReference type="InterPro" id="IPR008969">
    <property type="entry name" value="CarboxyPept-like_regulatory"/>
</dbReference>
<dbReference type="Proteomes" id="UP000095591">
    <property type="component" value="Unassembled WGS sequence"/>
</dbReference>
<dbReference type="SUPFAM" id="SSF56935">
    <property type="entry name" value="Porins"/>
    <property type="match status" value="1"/>
</dbReference>
<name>A0A173VVQ3_PARDI</name>
<evidence type="ECO:0000313" key="3">
    <source>
        <dbReference type="EMBL" id="CUN31291.1"/>
    </source>
</evidence>
<feature type="signal peptide" evidence="2">
    <location>
        <begin position="1"/>
        <end position="23"/>
    </location>
</feature>
<organism evidence="3 4">
    <name type="scientific">Parabacteroides distasonis</name>
    <dbReference type="NCBI Taxonomy" id="823"/>
    <lineage>
        <taxon>Bacteria</taxon>
        <taxon>Pseudomonadati</taxon>
        <taxon>Bacteroidota</taxon>
        <taxon>Bacteroidia</taxon>
        <taxon>Bacteroidales</taxon>
        <taxon>Tannerellaceae</taxon>
        <taxon>Parabacteroides</taxon>
    </lineage>
</organism>